<feature type="region of interest" description="Disordered" evidence="1">
    <location>
        <begin position="1"/>
        <end position="24"/>
    </location>
</feature>
<organism evidence="2 3">
    <name type="scientific">Sphingomonas oryzagri</name>
    <dbReference type="NCBI Taxonomy" id="3042314"/>
    <lineage>
        <taxon>Bacteria</taxon>
        <taxon>Pseudomonadati</taxon>
        <taxon>Pseudomonadota</taxon>
        <taxon>Alphaproteobacteria</taxon>
        <taxon>Sphingomonadales</taxon>
        <taxon>Sphingomonadaceae</taxon>
        <taxon>Sphingomonas</taxon>
    </lineage>
</organism>
<accession>A0ABT6MW48</accession>
<sequence length="760" mass="78699">MGAINGRRVSAGSHCASGGGEPGTCATRRVHPASWRNRAIGSPMDLSAPRDVSPAMRSFLALIALIAAAASAHAETAQFDLAGPALRVNVTHQGASLPIAQVPQLATGDRISITADLPDDQSAHYLLIAAFLRGATNPPPDKWFFESELWTKKGRKGLSLTVPDGAEQVALFLAPATGGDFSTLRNAVQGRPGAFVRAAQELAQASLDRSRLDTYLAAIRKIVPGDPGRLDRITPLLARSLQVKINADCLSKLPDLQAPCLLQNQEALVLDDGHSNAITDAVAGPGADLALQLSATPQGGLGYYSPYIAAIRDVIGIFGSIRTAKYQYIPALAMLRDDRMSLVLNTPPSFHNPKSVLVTALPVIAPIHVPPLQVVGAEPSLCANARELLVPIAGAPLIYATQYAHDLVLRVHLPGGRVIDLPATPDAERGGLVVQNDGGLPANLTAPVDATLHGVWGFQPFDGPEIRMLPAQAGQWRLSADASPGSGASVTLNGGAAVCVTGISVQAGGEAPQSATWKTIAPNSIRVTLADKPKHDASTTIVITGPSGVAPESLPLALPPQPKGLGATVIARAVRRPTAAGPISVTLAGDADIPSDANLTFSLRAEKGARFTGKETVEVAAESGSSTATLSSANGLRLADQQVALASLTPATSLGSSAFGPLHARIVREGVAGDWLSLGTLVRLPRLQQLTCPADLTASCTLSGDSLFLIGALSSTPGFDHPVTVPDGYPDTTITVPHPTDGKLYLRLRDDPSVVSSIGA</sequence>
<comment type="caution">
    <text evidence="2">The sequence shown here is derived from an EMBL/GenBank/DDBJ whole genome shotgun (WGS) entry which is preliminary data.</text>
</comment>
<dbReference type="EMBL" id="JARYGZ010000001">
    <property type="protein sequence ID" value="MDH7637244.1"/>
    <property type="molecule type" value="Genomic_DNA"/>
</dbReference>
<protein>
    <submittedName>
        <fullName evidence="2">Uncharacterized protein</fullName>
    </submittedName>
</protein>
<reference evidence="2" key="1">
    <citation type="submission" date="2023-04" db="EMBL/GenBank/DDBJ databases">
        <title>Sphingomonas sp. MAHUQ-71 isolated from rice field.</title>
        <authorList>
            <person name="Huq M.A."/>
        </authorList>
    </citation>
    <scope>NUCLEOTIDE SEQUENCE</scope>
    <source>
        <strain evidence="2">MAHUQ-71</strain>
    </source>
</reference>
<proteinExistence type="predicted"/>
<dbReference type="Proteomes" id="UP001160625">
    <property type="component" value="Unassembled WGS sequence"/>
</dbReference>
<dbReference type="RefSeq" id="WP_281042604.1">
    <property type="nucleotide sequence ID" value="NZ_JARYGZ010000001.1"/>
</dbReference>
<gene>
    <name evidence="2" type="ORF">QGN17_00745</name>
</gene>
<evidence type="ECO:0000313" key="3">
    <source>
        <dbReference type="Proteomes" id="UP001160625"/>
    </source>
</evidence>
<evidence type="ECO:0000313" key="2">
    <source>
        <dbReference type="EMBL" id="MDH7637244.1"/>
    </source>
</evidence>
<evidence type="ECO:0000256" key="1">
    <source>
        <dbReference type="SAM" id="MobiDB-lite"/>
    </source>
</evidence>
<name>A0ABT6MW48_9SPHN</name>
<keyword evidence="3" id="KW-1185">Reference proteome</keyword>